<dbReference type="CDD" id="cd01995">
    <property type="entry name" value="QueC-like"/>
    <property type="match status" value="1"/>
</dbReference>
<feature type="binding site" evidence="10">
    <location>
        <position position="198"/>
    </location>
    <ligand>
        <name>Zn(2+)</name>
        <dbReference type="ChEBI" id="CHEBI:29105"/>
    </ligand>
</feature>
<evidence type="ECO:0000256" key="2">
    <source>
        <dbReference type="ARBA" id="ARBA00022598"/>
    </source>
</evidence>
<comment type="catalytic activity">
    <reaction evidence="9 10">
        <text>7-carboxy-7-carbaguanine + NH4(+) + 2 ATP = 7-cyano-7-carbaguanine + 2 AMP + 2 diphosphate + 2 H(+)</text>
        <dbReference type="Rhea" id="RHEA:27982"/>
        <dbReference type="ChEBI" id="CHEBI:15378"/>
        <dbReference type="ChEBI" id="CHEBI:28938"/>
        <dbReference type="ChEBI" id="CHEBI:30616"/>
        <dbReference type="ChEBI" id="CHEBI:33019"/>
        <dbReference type="ChEBI" id="CHEBI:45075"/>
        <dbReference type="ChEBI" id="CHEBI:61036"/>
        <dbReference type="ChEBI" id="CHEBI:456215"/>
        <dbReference type="EC" id="6.3.4.20"/>
    </reaction>
</comment>
<dbReference type="Proteomes" id="UP000192368">
    <property type="component" value="Unassembled WGS sequence"/>
</dbReference>
<dbReference type="HAMAP" id="MF_01633">
    <property type="entry name" value="QueC"/>
    <property type="match status" value="1"/>
</dbReference>
<evidence type="ECO:0000256" key="3">
    <source>
        <dbReference type="ARBA" id="ARBA00022723"/>
    </source>
</evidence>
<keyword evidence="6 10" id="KW-0067">ATP-binding</keyword>
<evidence type="ECO:0000256" key="7">
    <source>
        <dbReference type="ARBA" id="ARBA00037993"/>
    </source>
</evidence>
<dbReference type="InterPro" id="IPR014729">
    <property type="entry name" value="Rossmann-like_a/b/a_fold"/>
</dbReference>
<feature type="binding site" evidence="10">
    <location>
        <position position="195"/>
    </location>
    <ligand>
        <name>Zn(2+)</name>
        <dbReference type="ChEBI" id="CHEBI:29105"/>
    </ligand>
</feature>
<evidence type="ECO:0000256" key="5">
    <source>
        <dbReference type="ARBA" id="ARBA00022833"/>
    </source>
</evidence>
<feature type="binding site" evidence="10">
    <location>
        <begin position="6"/>
        <end position="16"/>
    </location>
    <ligand>
        <name>ATP</name>
        <dbReference type="ChEBI" id="CHEBI:30616"/>
    </ligand>
</feature>
<dbReference type="OrthoDB" id="9789567at2"/>
<evidence type="ECO:0000256" key="1">
    <source>
        <dbReference type="ARBA" id="ARBA00005061"/>
    </source>
</evidence>
<dbReference type="GO" id="GO:0008270">
    <property type="term" value="F:zinc ion binding"/>
    <property type="evidence" value="ECO:0007669"/>
    <property type="project" value="UniProtKB-UniRule"/>
</dbReference>
<dbReference type="RefSeq" id="WP_084230208.1">
    <property type="nucleotide sequence ID" value="NZ_FWWR01000009.1"/>
</dbReference>
<keyword evidence="4 10" id="KW-0547">Nucleotide-binding</keyword>
<evidence type="ECO:0000256" key="6">
    <source>
        <dbReference type="ARBA" id="ARBA00022840"/>
    </source>
</evidence>
<comment type="cofactor">
    <cofactor evidence="10">
        <name>Zn(2+)</name>
        <dbReference type="ChEBI" id="CHEBI:29105"/>
    </cofactor>
    <text evidence="10">Binds 1 zinc ion per subunit.</text>
</comment>
<feature type="binding site" evidence="10">
    <location>
        <position position="184"/>
    </location>
    <ligand>
        <name>Zn(2+)</name>
        <dbReference type="ChEBI" id="CHEBI:29105"/>
    </ligand>
</feature>
<dbReference type="PANTHER" id="PTHR42914">
    <property type="entry name" value="7-CYANO-7-DEAZAGUANINE SYNTHASE"/>
    <property type="match status" value="1"/>
</dbReference>
<evidence type="ECO:0000256" key="10">
    <source>
        <dbReference type="HAMAP-Rule" id="MF_01633"/>
    </source>
</evidence>
<feature type="binding site" evidence="10">
    <location>
        <position position="192"/>
    </location>
    <ligand>
        <name>Zn(2+)</name>
        <dbReference type="ChEBI" id="CHEBI:29105"/>
    </ligand>
</feature>
<evidence type="ECO:0000256" key="8">
    <source>
        <dbReference type="ARBA" id="ARBA00039149"/>
    </source>
</evidence>
<dbReference type="UniPathway" id="UPA00391"/>
<comment type="function">
    <text evidence="10">Catalyzes the ATP-dependent conversion of 7-carboxy-7-deazaguanine (CDG) to 7-cyano-7-deazaguanine (preQ(0)).</text>
</comment>
<proteinExistence type="inferred from homology"/>
<protein>
    <recommendedName>
        <fullName evidence="8 10">7-cyano-7-deazaguanine synthase</fullName>
        <ecNumber evidence="8 10">6.3.4.20</ecNumber>
    </recommendedName>
    <alternativeName>
        <fullName evidence="10">7-cyano-7-carbaguanine synthase</fullName>
    </alternativeName>
    <alternativeName>
        <fullName evidence="10">PreQ(0) synthase</fullName>
    </alternativeName>
    <alternativeName>
        <fullName evidence="10">Queuosine biosynthesis protein QueC</fullName>
    </alternativeName>
</protein>
<gene>
    <name evidence="10" type="primary">queC</name>
    <name evidence="11" type="ORF">SAMN00017477_0540</name>
</gene>
<keyword evidence="5 10" id="KW-0862">Zinc</keyword>
<dbReference type="GO" id="GO:0008616">
    <property type="term" value="P:tRNA queuosine(34) biosynthetic process"/>
    <property type="evidence" value="ECO:0007669"/>
    <property type="project" value="UniProtKB-UniRule"/>
</dbReference>
<evidence type="ECO:0000313" key="11">
    <source>
        <dbReference type="EMBL" id="SMB83198.1"/>
    </source>
</evidence>
<comment type="pathway">
    <text evidence="1 10">Purine metabolism; 7-cyano-7-deazaguanine biosynthesis.</text>
</comment>
<dbReference type="InterPro" id="IPR018317">
    <property type="entry name" value="QueC"/>
</dbReference>
<evidence type="ECO:0000256" key="4">
    <source>
        <dbReference type="ARBA" id="ARBA00022741"/>
    </source>
</evidence>
<dbReference type="NCBIfam" id="TIGR00364">
    <property type="entry name" value="7-cyano-7-deazaguanine synthase QueC"/>
    <property type="match status" value="1"/>
</dbReference>
<keyword evidence="12" id="KW-1185">Reference proteome</keyword>
<dbReference type="AlphaFoldDB" id="A0A1W1UPX7"/>
<evidence type="ECO:0000313" key="12">
    <source>
        <dbReference type="Proteomes" id="UP000192368"/>
    </source>
</evidence>
<name>A0A1W1UPX7_PEPAS</name>
<dbReference type="Pfam" id="PF06508">
    <property type="entry name" value="QueC"/>
    <property type="match status" value="1"/>
</dbReference>
<sequence length="218" mass="24237">MKMVLFSGGVDSTTCLAMAKEKDEDVIAISFDYGQRHSEQELNAAKKVAKYYNVKQIFIDLKDVFKHGNSSLTDLDLEVSEGDYAEQENANTEVEFRNGIFISVLASLAMQYKADEIYFGAHKDDSGVIYPDCSPEFVKAMEEAIKVGSRDTVALKVPFLNKTKTELVAYGKTIGVPYNLTYSCYNGTNPPCHKCGTCIDREKAFIANGLDRDGNYAR</sequence>
<dbReference type="PIRSF" id="PIRSF006293">
    <property type="entry name" value="ExsB"/>
    <property type="match status" value="1"/>
</dbReference>
<dbReference type="GO" id="GO:0005524">
    <property type="term" value="F:ATP binding"/>
    <property type="evidence" value="ECO:0007669"/>
    <property type="project" value="UniProtKB-UniRule"/>
</dbReference>
<keyword evidence="3 10" id="KW-0479">Metal-binding</keyword>
<dbReference type="EC" id="6.3.4.20" evidence="8 10"/>
<dbReference type="PANTHER" id="PTHR42914:SF1">
    <property type="entry name" value="7-CYANO-7-DEAZAGUANINE SYNTHASE"/>
    <property type="match status" value="1"/>
</dbReference>
<dbReference type="SUPFAM" id="SSF52402">
    <property type="entry name" value="Adenine nucleotide alpha hydrolases-like"/>
    <property type="match status" value="1"/>
</dbReference>
<evidence type="ECO:0000256" key="9">
    <source>
        <dbReference type="ARBA" id="ARBA00047890"/>
    </source>
</evidence>
<dbReference type="Gene3D" id="3.40.50.620">
    <property type="entry name" value="HUPs"/>
    <property type="match status" value="1"/>
</dbReference>
<keyword evidence="10" id="KW-0671">Queuosine biosynthesis</keyword>
<comment type="subunit">
    <text evidence="10">Homodimer.</text>
</comment>
<reference evidence="12" key="1">
    <citation type="submission" date="2017-04" db="EMBL/GenBank/DDBJ databases">
        <authorList>
            <person name="Varghese N."/>
            <person name="Submissions S."/>
        </authorList>
    </citation>
    <scope>NUCLEOTIDE SEQUENCE [LARGE SCALE GENOMIC DNA]</scope>
    <source>
        <strain evidence="12">DSM 20463</strain>
    </source>
</reference>
<comment type="similarity">
    <text evidence="7 10">Belongs to the QueC family.</text>
</comment>
<accession>A0A1W1UPX7</accession>
<organism evidence="11 12">
    <name type="scientific">Peptoniphilus asaccharolyticus DSM 20463</name>
    <dbReference type="NCBI Taxonomy" id="573058"/>
    <lineage>
        <taxon>Bacteria</taxon>
        <taxon>Bacillati</taxon>
        <taxon>Bacillota</taxon>
        <taxon>Tissierellia</taxon>
        <taxon>Tissierellales</taxon>
        <taxon>Peptoniphilaceae</taxon>
        <taxon>Peptoniphilus</taxon>
    </lineage>
</organism>
<dbReference type="STRING" id="573058.SAMN00017477_0540"/>
<dbReference type="EMBL" id="FWWR01000009">
    <property type="protein sequence ID" value="SMB83198.1"/>
    <property type="molecule type" value="Genomic_DNA"/>
</dbReference>
<keyword evidence="2 10" id="KW-0436">Ligase</keyword>
<dbReference type="GO" id="GO:0016879">
    <property type="term" value="F:ligase activity, forming carbon-nitrogen bonds"/>
    <property type="evidence" value="ECO:0007669"/>
    <property type="project" value="UniProtKB-UniRule"/>
</dbReference>